<organism evidence="3 4">
    <name type="scientific">Obba rivulosa</name>
    <dbReference type="NCBI Taxonomy" id="1052685"/>
    <lineage>
        <taxon>Eukaryota</taxon>
        <taxon>Fungi</taxon>
        <taxon>Dikarya</taxon>
        <taxon>Basidiomycota</taxon>
        <taxon>Agaricomycotina</taxon>
        <taxon>Agaricomycetes</taxon>
        <taxon>Polyporales</taxon>
        <taxon>Gelatoporiaceae</taxon>
        <taxon>Obba</taxon>
    </lineage>
</organism>
<dbReference type="EMBL" id="KV722432">
    <property type="protein sequence ID" value="OCH89206.1"/>
    <property type="molecule type" value="Genomic_DNA"/>
</dbReference>
<keyword evidence="4" id="KW-1185">Reference proteome</keyword>
<keyword evidence="1" id="KW-1133">Transmembrane helix</keyword>
<gene>
    <name evidence="3" type="ORF">OBBRIDRAFT_732962</name>
</gene>
<dbReference type="OrthoDB" id="2768862at2759"/>
<proteinExistence type="predicted"/>
<keyword evidence="1" id="KW-0812">Transmembrane</keyword>
<accession>A0A8E2AQS0</accession>
<keyword evidence="1" id="KW-0472">Membrane</keyword>
<dbReference type="Proteomes" id="UP000250043">
    <property type="component" value="Unassembled WGS sequence"/>
</dbReference>
<evidence type="ECO:0000313" key="4">
    <source>
        <dbReference type="Proteomes" id="UP000250043"/>
    </source>
</evidence>
<evidence type="ECO:0000259" key="2">
    <source>
        <dbReference type="Pfam" id="PF20151"/>
    </source>
</evidence>
<evidence type="ECO:0000256" key="1">
    <source>
        <dbReference type="SAM" id="Phobius"/>
    </source>
</evidence>
<feature type="domain" description="DUF6533" evidence="2">
    <location>
        <begin position="1"/>
        <end position="40"/>
    </location>
</feature>
<dbReference type="AlphaFoldDB" id="A0A8E2AQS0"/>
<feature type="transmembrane region" description="Helical" evidence="1">
    <location>
        <begin position="97"/>
        <end position="115"/>
    </location>
</feature>
<dbReference type="InterPro" id="IPR045340">
    <property type="entry name" value="DUF6533"/>
</dbReference>
<reference evidence="3 4" key="1">
    <citation type="submission" date="2016-07" db="EMBL/GenBank/DDBJ databases">
        <title>Draft genome of the white-rot fungus Obba rivulosa 3A-2.</title>
        <authorList>
            <consortium name="DOE Joint Genome Institute"/>
            <person name="Miettinen O."/>
            <person name="Riley R."/>
            <person name="Acob R."/>
            <person name="Barry K."/>
            <person name="Cullen D."/>
            <person name="De Vries R."/>
            <person name="Hainaut M."/>
            <person name="Hatakka A."/>
            <person name="Henrissat B."/>
            <person name="Hilden K."/>
            <person name="Kuo R."/>
            <person name="Labutti K."/>
            <person name="Lipzen A."/>
            <person name="Makela M.R."/>
            <person name="Sandor L."/>
            <person name="Spatafora J.W."/>
            <person name="Grigoriev I.V."/>
            <person name="Hibbett D.S."/>
        </authorList>
    </citation>
    <scope>NUCLEOTIDE SEQUENCE [LARGE SCALE GENOMIC DNA]</scope>
    <source>
        <strain evidence="3 4">3A-2</strain>
    </source>
</reference>
<feature type="non-terminal residue" evidence="3">
    <location>
        <position position="1"/>
    </location>
</feature>
<feature type="transmembrane region" description="Helical" evidence="1">
    <location>
        <begin position="66"/>
        <end position="85"/>
    </location>
</feature>
<protein>
    <recommendedName>
        <fullName evidence="2">DUF6533 domain-containing protein</fullName>
    </recommendedName>
</protein>
<feature type="transmembrane region" description="Helical" evidence="1">
    <location>
        <begin position="24"/>
        <end position="46"/>
    </location>
</feature>
<evidence type="ECO:0000313" key="3">
    <source>
        <dbReference type="EMBL" id="OCH89206.1"/>
    </source>
</evidence>
<sequence>AILCYDYCLTFSLELERFWKSFTLSWASALFIANRYLPLLSLVPILMSYFREFSESVSLTCQNLQLFHAFFLIITQSIVGALLGIRIYALYNRSRRILALLFGLGLVGSILAIVPPDGTGSSYHSACALDFASDWGYLVVVDTLVFILTVIKAVQSEGLWKGSLFLLLLRDGACITRC</sequence>
<name>A0A8E2AQS0_9APHY</name>
<feature type="transmembrane region" description="Helical" evidence="1">
    <location>
        <begin position="135"/>
        <end position="154"/>
    </location>
</feature>
<dbReference type="Pfam" id="PF20151">
    <property type="entry name" value="DUF6533"/>
    <property type="match status" value="1"/>
</dbReference>